<dbReference type="Proteomes" id="UP000007471">
    <property type="component" value="Chromosome"/>
</dbReference>
<dbReference type="RefSeq" id="WP_013530501.1">
    <property type="nucleotide sequence ID" value="NC_014923.1"/>
</dbReference>
<dbReference type="OrthoDB" id="775526at2"/>
<dbReference type="KEGG" id="mci:Mesci_2683"/>
<dbReference type="HOGENOM" id="CLU_154507_0_0_5"/>
<organism evidence="1 2">
    <name type="scientific">Mesorhizobium ciceri biovar biserrulae (strain HAMBI 2942 / LMG 23838 / WSM1271)</name>
    <dbReference type="NCBI Taxonomy" id="765698"/>
    <lineage>
        <taxon>Bacteria</taxon>
        <taxon>Pseudomonadati</taxon>
        <taxon>Pseudomonadota</taxon>
        <taxon>Alphaproteobacteria</taxon>
        <taxon>Hyphomicrobiales</taxon>
        <taxon>Phyllobacteriaceae</taxon>
        <taxon>Mesorhizobium</taxon>
    </lineage>
</organism>
<name>E8T8P6_MESCW</name>
<gene>
    <name evidence="1" type="ordered locus">Mesci_2683</name>
</gene>
<dbReference type="eggNOG" id="ENOG5033329">
    <property type="taxonomic scope" value="Bacteria"/>
</dbReference>
<protein>
    <submittedName>
        <fullName evidence="1">Uncharacterized protein</fullName>
    </submittedName>
</protein>
<reference evidence="2" key="1">
    <citation type="submission" date="2011-01" db="EMBL/GenBank/DDBJ databases">
        <title>Complete sequence of chromosome of Mesorhizobium ciceri bv. biserrulae WSM1271.</title>
        <authorList>
            <person name="Lucas S."/>
            <person name="Copeland A."/>
            <person name="Lapidus A."/>
            <person name="Cheng J.-F."/>
            <person name="Goodwin L."/>
            <person name="Pitluck S."/>
            <person name="Teshima H."/>
            <person name="Detter J.C."/>
            <person name="Han C."/>
            <person name="Tapia R."/>
            <person name="Land M."/>
            <person name="Hauser L."/>
            <person name="Kyrpides N."/>
            <person name="Ivanova N."/>
            <person name="Nandasena K."/>
            <person name="Reeve W.G."/>
            <person name="Howieson J.G."/>
            <person name="O'Hara G."/>
            <person name="Tiwari R.P."/>
            <person name="Woyke T."/>
        </authorList>
    </citation>
    <scope>NUCLEOTIDE SEQUENCE [LARGE SCALE GENOMIC DNA]</scope>
    <source>
        <strain evidence="2">HAMBI 2942 / LMG 23838 / WSM1271</strain>
    </source>
</reference>
<accession>E8T8P6</accession>
<evidence type="ECO:0000313" key="1">
    <source>
        <dbReference type="EMBL" id="ADV11818.1"/>
    </source>
</evidence>
<evidence type="ECO:0000313" key="2">
    <source>
        <dbReference type="Proteomes" id="UP000007471"/>
    </source>
</evidence>
<dbReference type="STRING" id="765698.Mesci_2683"/>
<proteinExistence type="predicted"/>
<dbReference type="EMBL" id="CP002447">
    <property type="protein sequence ID" value="ADV11818.1"/>
    <property type="molecule type" value="Genomic_DNA"/>
</dbReference>
<sequence length="137" mass="15413">MDHQRTVFLIGAGSVGDDEQAVFTLHVNGAACNLKCSYRDKVIEAEEEDFFEALFQIRQALEVDGLLPFCYGASTNVYPENTVMEKSRGLIACKVKTGQFPQESDLVDIFDDGVDVVPVFVHMQQEFWEEWLTSLPS</sequence>
<dbReference type="AlphaFoldDB" id="E8T8P6"/>
<dbReference type="PATRIC" id="fig|765698.3.peg.3161"/>